<dbReference type="SUPFAM" id="SSF64518">
    <property type="entry name" value="Phase 1 flagellin"/>
    <property type="match status" value="1"/>
</dbReference>
<keyword evidence="11" id="KW-0282">Flagellum</keyword>
<comment type="caution">
    <text evidence="11">The sequence shown here is derived from an EMBL/GenBank/DDBJ whole genome shotgun (WGS) entry which is preliminary data.</text>
</comment>
<gene>
    <name evidence="11" type="ORF">U1T56_18020</name>
</gene>
<reference evidence="11 12" key="1">
    <citation type="submission" date="2024-01" db="EMBL/GenBank/DDBJ databases">
        <title>Multi-omics insights into the function and evolution of sodium benzoate biodegradation pathways in Benzoatithermus flavus gen. nov., sp. nov. from hot spring.</title>
        <authorList>
            <person name="Hu C.-J."/>
            <person name="Li W.-J."/>
        </authorList>
    </citation>
    <scope>NUCLEOTIDE SEQUENCE [LARGE SCALE GENOMIC DNA]</scope>
    <source>
        <strain evidence="11 12">SYSU G07066</strain>
    </source>
</reference>
<dbReference type="InterPro" id="IPR019776">
    <property type="entry name" value="Flagellar_basal_body_rod_CS"/>
</dbReference>
<feature type="chain" id="PRO_5047063812" description="Flagellar hook-associated protein 1" evidence="7">
    <location>
        <begin position="18"/>
        <end position="626"/>
    </location>
</feature>
<keyword evidence="5" id="KW-0964">Secreted</keyword>
<comment type="subcellular location">
    <subcellularLocation>
        <location evidence="1">Bacterial flagellum basal body</location>
    </subcellularLocation>
    <subcellularLocation>
        <location evidence="2">Secreted</location>
    </subcellularLocation>
</comment>
<dbReference type="PANTHER" id="PTHR30033">
    <property type="entry name" value="FLAGELLAR HOOK-ASSOCIATED PROTEIN 1"/>
    <property type="match status" value="1"/>
</dbReference>
<keyword evidence="11" id="KW-0969">Cilium</keyword>
<dbReference type="Proteomes" id="UP001375743">
    <property type="component" value="Unassembled WGS sequence"/>
</dbReference>
<feature type="signal peptide" evidence="7">
    <location>
        <begin position="1"/>
        <end position="17"/>
    </location>
</feature>
<evidence type="ECO:0000259" key="10">
    <source>
        <dbReference type="Pfam" id="PF22638"/>
    </source>
</evidence>
<keyword evidence="11" id="KW-0966">Cell projection</keyword>
<evidence type="ECO:0000259" key="9">
    <source>
        <dbReference type="Pfam" id="PF06429"/>
    </source>
</evidence>
<dbReference type="InterPro" id="IPR001444">
    <property type="entry name" value="Flag_bb_rod_N"/>
</dbReference>
<evidence type="ECO:0000313" key="11">
    <source>
        <dbReference type="EMBL" id="MEK0085053.1"/>
    </source>
</evidence>
<dbReference type="InterPro" id="IPR010930">
    <property type="entry name" value="Flg_bb/hook_C_dom"/>
</dbReference>
<evidence type="ECO:0000256" key="6">
    <source>
        <dbReference type="ARBA" id="ARBA00023143"/>
    </source>
</evidence>
<dbReference type="InterPro" id="IPR053927">
    <property type="entry name" value="FlgK_helical"/>
</dbReference>
<dbReference type="PANTHER" id="PTHR30033:SF1">
    <property type="entry name" value="FLAGELLAR HOOK-ASSOCIATED PROTEIN 1"/>
    <property type="match status" value="1"/>
</dbReference>
<dbReference type="PROSITE" id="PS00588">
    <property type="entry name" value="FLAGELLA_BB_ROD"/>
    <property type="match status" value="1"/>
</dbReference>
<accession>A0ABU8XXA0</accession>
<keyword evidence="12" id="KW-1185">Reference proteome</keyword>
<dbReference type="RefSeq" id="WP_418160900.1">
    <property type="nucleotide sequence ID" value="NZ_JBBLZC010000021.1"/>
</dbReference>
<evidence type="ECO:0000256" key="2">
    <source>
        <dbReference type="ARBA" id="ARBA00004613"/>
    </source>
</evidence>
<dbReference type="EMBL" id="JBBLZC010000021">
    <property type="protein sequence ID" value="MEK0085053.1"/>
    <property type="molecule type" value="Genomic_DNA"/>
</dbReference>
<evidence type="ECO:0000259" key="8">
    <source>
        <dbReference type="Pfam" id="PF00460"/>
    </source>
</evidence>
<evidence type="ECO:0000256" key="3">
    <source>
        <dbReference type="ARBA" id="ARBA00009677"/>
    </source>
</evidence>
<organism evidence="11 12">
    <name type="scientific">Benzoatithermus flavus</name>
    <dbReference type="NCBI Taxonomy" id="3108223"/>
    <lineage>
        <taxon>Bacteria</taxon>
        <taxon>Pseudomonadati</taxon>
        <taxon>Pseudomonadota</taxon>
        <taxon>Alphaproteobacteria</taxon>
        <taxon>Geminicoccales</taxon>
        <taxon>Geminicoccaceae</taxon>
        <taxon>Benzoatithermus</taxon>
    </lineage>
</organism>
<evidence type="ECO:0000256" key="4">
    <source>
        <dbReference type="ARBA" id="ARBA00016244"/>
    </source>
</evidence>
<comment type="similarity">
    <text evidence="3">Belongs to the flagella basal body rod proteins family.</text>
</comment>
<keyword evidence="7" id="KW-0732">Signal</keyword>
<dbReference type="InterPro" id="IPR002371">
    <property type="entry name" value="FlgK"/>
</dbReference>
<dbReference type="Pfam" id="PF22638">
    <property type="entry name" value="FlgK_D1"/>
    <property type="match status" value="1"/>
</dbReference>
<name>A0ABU8XXA0_9PROT</name>
<dbReference type="Pfam" id="PF00460">
    <property type="entry name" value="Flg_bb_rod"/>
    <property type="match status" value="1"/>
</dbReference>
<feature type="domain" description="Flagellar basal-body/hook protein C-terminal" evidence="9">
    <location>
        <begin position="585"/>
        <end position="624"/>
    </location>
</feature>
<evidence type="ECO:0000256" key="7">
    <source>
        <dbReference type="SAM" id="SignalP"/>
    </source>
</evidence>
<proteinExistence type="inferred from homology"/>
<dbReference type="PRINTS" id="PR01005">
    <property type="entry name" value="FLGHOOKAP1"/>
</dbReference>
<keyword evidence="6" id="KW-0975">Bacterial flagellum</keyword>
<evidence type="ECO:0000256" key="5">
    <source>
        <dbReference type="ARBA" id="ARBA00022525"/>
    </source>
</evidence>
<dbReference type="Pfam" id="PF06429">
    <property type="entry name" value="Flg_bbr_C"/>
    <property type="match status" value="1"/>
</dbReference>
<evidence type="ECO:0000313" key="12">
    <source>
        <dbReference type="Proteomes" id="UP001375743"/>
    </source>
</evidence>
<sequence>MSLFSVLSIATSGLAVAQRALSVTANNVANANTEGYTRKVAHQEALVLDGRGAGARPTDATRAVDEFLNVRLAEQKGRLARSEVLSDLYASIQDRILGAPGDAGGGLAGGIGRLAKAAQALADAPDESARAEALVGAAQDLTAAIGRAGAEVQAMRRDVDRQIAGTVAAINDEIRALRDLNGEIARSGADAELLDRRDALLESLAARIEISVTRRENGAIAVYTRGGQSLLDQKLYRLAYDPAADVGPRTAFGPLRLLAEDQIDPATGAPLAGEAGVVLVTGGIRAELIPELASDPLDDAGQRVVSPFRSGRLQGLLEARDRVLPELADQLGELAGLVRDTLNAAHNAAVSLPPPERLTGARTDTGGFAAAARSGTAWLAVIDRRTGATVTTVAVDVGAAASPAALAARIANDLGGYGSASLNASGALEIAGAAGYGIALAEGDSAITVTDSAGHRRTLGFSHYFGLNDLVVPSGAQPTEIAVREDIAADSSRLARAALDVNAGPPPSAKLGGKGDGRGAQKLAAAFETGLATVARGALPAGTYRAADYAAELVSVTAVAAERANAAQAADRALADDLAARQASVSGVNLDEELSRLVLYQKTYAVSARLVSIVDRMLDDLLSLAR</sequence>
<evidence type="ECO:0000256" key="1">
    <source>
        <dbReference type="ARBA" id="ARBA00004117"/>
    </source>
</evidence>
<protein>
    <recommendedName>
        <fullName evidence="4">Flagellar hook-associated protein 1</fullName>
    </recommendedName>
</protein>
<feature type="domain" description="Flagellar basal body rod protein N-terminal" evidence="8">
    <location>
        <begin position="8"/>
        <end position="37"/>
    </location>
</feature>
<feature type="domain" description="Flagellar hook-associated protein FlgK helical" evidence="10">
    <location>
        <begin position="102"/>
        <end position="234"/>
    </location>
</feature>